<dbReference type="OrthoDB" id="26384at2759"/>
<organism evidence="3">
    <name type="scientific">Naegleria gruberi</name>
    <name type="common">Amoeba</name>
    <dbReference type="NCBI Taxonomy" id="5762"/>
    <lineage>
        <taxon>Eukaryota</taxon>
        <taxon>Discoba</taxon>
        <taxon>Heterolobosea</taxon>
        <taxon>Tetramitia</taxon>
        <taxon>Eutetramitia</taxon>
        <taxon>Vahlkampfiidae</taxon>
        <taxon>Naegleria</taxon>
    </lineage>
</organism>
<dbReference type="GO" id="GO:0005765">
    <property type="term" value="C:lysosomal membrane"/>
    <property type="evidence" value="ECO:0007669"/>
    <property type="project" value="TreeGrafter"/>
</dbReference>
<dbReference type="InParanoid" id="D2VA96"/>
<gene>
    <name evidence="2" type="ORF">NAEGRDRAFT_65782</name>
</gene>
<dbReference type="InterPro" id="IPR036322">
    <property type="entry name" value="WD40_repeat_dom_sf"/>
</dbReference>
<dbReference type="VEuPathDB" id="AmoebaDB:NAEGRDRAFT_65782"/>
<dbReference type="GO" id="GO:0010506">
    <property type="term" value="P:regulation of autophagy"/>
    <property type="evidence" value="ECO:0007669"/>
    <property type="project" value="InterPro"/>
</dbReference>
<dbReference type="eggNOG" id="KOG2377">
    <property type="taxonomic scope" value="Eukaryota"/>
</dbReference>
<dbReference type="RefSeq" id="XP_002679013.1">
    <property type="nucleotide sequence ID" value="XM_002678967.1"/>
</dbReference>
<evidence type="ECO:0000313" key="3">
    <source>
        <dbReference type="Proteomes" id="UP000006671"/>
    </source>
</evidence>
<dbReference type="EMBL" id="GG738859">
    <property type="protein sequence ID" value="EFC46269.1"/>
    <property type="molecule type" value="Genomic_DNA"/>
</dbReference>
<dbReference type="AlphaFoldDB" id="D2VA96"/>
<dbReference type="GeneID" id="8859508"/>
<dbReference type="InterPro" id="IPR040371">
    <property type="entry name" value="RMC1"/>
</dbReference>
<dbReference type="PANTHER" id="PTHR12897">
    <property type="entry name" value="COLON CANCER-ASSOCIATED PROTEIN MIC1"/>
    <property type="match status" value="1"/>
</dbReference>
<evidence type="ECO:0000259" key="1">
    <source>
        <dbReference type="Pfam" id="PF07035"/>
    </source>
</evidence>
<dbReference type="GO" id="GO:0031902">
    <property type="term" value="C:late endosome membrane"/>
    <property type="evidence" value="ECO:0007669"/>
    <property type="project" value="TreeGrafter"/>
</dbReference>
<dbReference type="SUPFAM" id="SSF50978">
    <property type="entry name" value="WD40 repeat-like"/>
    <property type="match status" value="1"/>
</dbReference>
<evidence type="ECO:0000313" key="2">
    <source>
        <dbReference type="EMBL" id="EFC46269.1"/>
    </source>
</evidence>
<dbReference type="Proteomes" id="UP000006671">
    <property type="component" value="Unassembled WGS sequence"/>
</dbReference>
<dbReference type="PANTHER" id="PTHR12897:SF4">
    <property type="entry name" value="REGULATOR OF MON1-CCZ1 COMPLEX"/>
    <property type="match status" value="1"/>
</dbReference>
<feature type="domain" description="Mic1" evidence="1">
    <location>
        <begin position="479"/>
        <end position="706"/>
    </location>
</feature>
<dbReference type="GO" id="GO:0035658">
    <property type="term" value="C:Mon1-Ccz1 complex"/>
    <property type="evidence" value="ECO:0007669"/>
    <property type="project" value="InterPro"/>
</dbReference>
<dbReference type="KEGG" id="ngr:NAEGRDRAFT_65782"/>
<keyword evidence="3" id="KW-1185">Reference proteome</keyword>
<sequence>MEKNWSETSLEDGQNIIPSDQDIRVVENYFQNDNSAGEGANLVVGGAGEDNNLEITNQQQHHHHVINPGTTITPPTYSNLQHYLFLSLPLCSIQLNNLPDNFGGISPVTQSFTSSSSEFEQNRLTFNDANREVAIYNSKKFMLFPLMKGDIITKRLPTLVDLKGLMPTAAKSSSKRTFFAMLYEQRRLVIFSVISSDSSKPHSAEYFTHFDLMEKKTRPNIILDFHWISDSYLLVVSTYSIDFISVKEKHKPVKTLKSIYENIRFCKFSPIDNLLVLALEGKNTALYPYIITPSGQMNKLTKVELTELNIGDHKPIKSSETFLVSMYGRCCLVCICSANHEMHIFKYKPQNVQAFVQQRIFNLFSGSNIALNVVDSLLIVHNLDDKTSTAYDVFTKQDYPVSPPLSISPHYTVKDTLTQADMQVDATDRLYKSDSWTYWYPNYILDKELGYVFELKLSISHMPINMRNRKDSIKFLFRRVNSKALLLTTLRTFIESKSEELKTISEILELVNKYYWNQLVKLETEKQEKFSEKLKRLSVFTKPKALEFVDINMLTEIEEGDEMQETQINTIGYPIIMQSDMYKFVFVPIDEAGSLSTIELVSVLVEYVRGLKKSNVPVHNFIQKLLIELLVKDNNFSMLHQLIQFKVIGDSQLTALQMLHISEKYPPAYQISLDILKRLNDYDLLCEVLLSRKDVSRVLELMMENSEKHPFKISYAQVFEAGK</sequence>
<protein>
    <submittedName>
        <fullName evidence="2">Predicted protein</fullName>
    </submittedName>
</protein>
<accession>D2VA96</accession>
<dbReference type="InterPro" id="IPR009755">
    <property type="entry name" value="RMC1_C"/>
</dbReference>
<reference evidence="2 3" key="1">
    <citation type="journal article" date="2010" name="Cell">
        <title>The genome of Naegleria gruberi illuminates early eukaryotic versatility.</title>
        <authorList>
            <person name="Fritz-Laylin L.K."/>
            <person name="Prochnik S.E."/>
            <person name="Ginger M.L."/>
            <person name="Dacks J.B."/>
            <person name="Carpenter M.L."/>
            <person name="Field M.C."/>
            <person name="Kuo A."/>
            <person name="Paredez A."/>
            <person name="Chapman J."/>
            <person name="Pham J."/>
            <person name="Shu S."/>
            <person name="Neupane R."/>
            <person name="Cipriano M."/>
            <person name="Mancuso J."/>
            <person name="Tu H."/>
            <person name="Salamov A."/>
            <person name="Lindquist E."/>
            <person name="Shapiro H."/>
            <person name="Lucas S."/>
            <person name="Grigoriev I.V."/>
            <person name="Cande W.Z."/>
            <person name="Fulton C."/>
            <person name="Rokhsar D.S."/>
            <person name="Dawson S.C."/>
        </authorList>
    </citation>
    <scope>NUCLEOTIDE SEQUENCE [LARGE SCALE GENOMIC DNA]</scope>
    <source>
        <strain evidence="2 3">NEG-M</strain>
    </source>
</reference>
<dbReference type="Pfam" id="PF07035">
    <property type="entry name" value="RMC1_C"/>
    <property type="match status" value="1"/>
</dbReference>
<name>D2VA96_NAEGR</name>
<dbReference type="OMA" id="VWVHNRE"/>
<proteinExistence type="predicted"/>